<dbReference type="Proteomes" id="UP000502297">
    <property type="component" value="Chromosome"/>
</dbReference>
<feature type="chain" id="PRO_5026191094" evidence="5">
    <location>
        <begin position="27"/>
        <end position="248"/>
    </location>
</feature>
<keyword evidence="2 5" id="KW-0732">Signal</keyword>
<dbReference type="InterPro" id="IPR006664">
    <property type="entry name" value="OMP_bac"/>
</dbReference>
<dbReference type="Gene3D" id="3.30.1450.10">
    <property type="match status" value="1"/>
</dbReference>
<reference evidence="7 8" key="1">
    <citation type="submission" date="2020-03" db="EMBL/GenBank/DDBJ databases">
        <authorList>
            <person name="Zhu W."/>
        </authorList>
    </citation>
    <scope>NUCLEOTIDE SEQUENCE [LARGE SCALE GENOMIC DNA]</scope>
    <source>
        <strain evidence="7 8">323-1</strain>
    </source>
</reference>
<dbReference type="InterPro" id="IPR037873">
    <property type="entry name" value="BamE-like"/>
</dbReference>
<feature type="domain" description="OmpA-like" evidence="6">
    <location>
        <begin position="125"/>
        <end position="248"/>
    </location>
</feature>
<sequence length="248" mass="29173">MKITKNLLRVILLPSLLISICSIVNATDEDKNIIFPNPQKSYLKQVQRYQLDQVQLLDLGLNKDQIRFILGNPHFSEGLFNVKIWNYVLDIWQPSQQTYKRCQLRIDFDNRYLSKRLSWKGEYCQGLIDRIANTASLFFYFDQSDLESIKNFEQIKKIAEKINSNNNIEAVNVSVYSDPLGSHSYNQKLLKKRAETVKTALIQHGVKENRIQLNSMVQTDQFSQCKSNYKKHEQIECFAPNRRVYIQW</sequence>
<dbReference type="GO" id="GO:0019867">
    <property type="term" value="C:outer membrane"/>
    <property type="evidence" value="ECO:0007669"/>
    <property type="project" value="InterPro"/>
</dbReference>
<organism evidence="7 8">
    <name type="scientific">Acinetobacter shaoyimingii</name>
    <dbReference type="NCBI Taxonomy" id="2715164"/>
    <lineage>
        <taxon>Bacteria</taxon>
        <taxon>Pseudomonadati</taxon>
        <taxon>Pseudomonadota</taxon>
        <taxon>Gammaproteobacteria</taxon>
        <taxon>Moraxellales</taxon>
        <taxon>Moraxellaceae</taxon>
        <taxon>Acinetobacter</taxon>
    </lineage>
</organism>
<dbReference type="AlphaFoldDB" id="A0A6G8RRH6"/>
<dbReference type="Pfam" id="PF00691">
    <property type="entry name" value="OmpA"/>
    <property type="match status" value="1"/>
</dbReference>
<dbReference type="SUPFAM" id="SSF103088">
    <property type="entry name" value="OmpA-like"/>
    <property type="match status" value="1"/>
</dbReference>
<dbReference type="PROSITE" id="PS51123">
    <property type="entry name" value="OMPA_2"/>
    <property type="match status" value="1"/>
</dbReference>
<accession>A0A6G8RRH6</accession>
<dbReference type="PRINTS" id="PR01021">
    <property type="entry name" value="OMPADOMAIN"/>
</dbReference>
<dbReference type="InterPro" id="IPR006665">
    <property type="entry name" value="OmpA-like"/>
</dbReference>
<protein>
    <submittedName>
        <fullName evidence="7">OmpA family protein</fullName>
    </submittedName>
</protein>
<evidence type="ECO:0000313" key="8">
    <source>
        <dbReference type="Proteomes" id="UP000502297"/>
    </source>
</evidence>
<feature type="signal peptide" evidence="5">
    <location>
        <begin position="1"/>
        <end position="26"/>
    </location>
</feature>
<evidence type="ECO:0000313" key="7">
    <source>
        <dbReference type="EMBL" id="QIO04504.1"/>
    </source>
</evidence>
<evidence type="ECO:0000256" key="2">
    <source>
        <dbReference type="ARBA" id="ARBA00022729"/>
    </source>
</evidence>
<evidence type="ECO:0000256" key="4">
    <source>
        <dbReference type="PROSITE-ProRule" id="PRU00473"/>
    </source>
</evidence>
<dbReference type="Pfam" id="PF04355">
    <property type="entry name" value="BamE"/>
    <property type="match status" value="1"/>
</dbReference>
<keyword evidence="8" id="KW-1185">Reference proteome</keyword>
<evidence type="ECO:0000256" key="5">
    <source>
        <dbReference type="SAM" id="SignalP"/>
    </source>
</evidence>
<dbReference type="CDD" id="cd07185">
    <property type="entry name" value="OmpA_C-like"/>
    <property type="match status" value="1"/>
</dbReference>
<dbReference type="Gene3D" id="3.30.1330.60">
    <property type="entry name" value="OmpA-like domain"/>
    <property type="match status" value="1"/>
</dbReference>
<proteinExistence type="predicted"/>
<evidence type="ECO:0000256" key="3">
    <source>
        <dbReference type="ARBA" id="ARBA00023136"/>
    </source>
</evidence>
<evidence type="ECO:0000259" key="6">
    <source>
        <dbReference type="PROSITE" id="PS51123"/>
    </source>
</evidence>
<gene>
    <name evidence="7" type="ORF">G8E00_00300</name>
</gene>
<dbReference type="EMBL" id="CP049801">
    <property type="protein sequence ID" value="QIO04504.1"/>
    <property type="molecule type" value="Genomic_DNA"/>
</dbReference>
<dbReference type="InterPro" id="IPR007450">
    <property type="entry name" value="BamE_dom"/>
</dbReference>
<dbReference type="RefSeq" id="WP_166221233.1">
    <property type="nucleotide sequence ID" value="NZ_CP049801.1"/>
</dbReference>
<dbReference type="InterPro" id="IPR036737">
    <property type="entry name" value="OmpA-like_sf"/>
</dbReference>
<name>A0A6G8RRH6_9GAMM</name>
<evidence type="ECO:0000256" key="1">
    <source>
        <dbReference type="ARBA" id="ARBA00004370"/>
    </source>
</evidence>
<dbReference type="KEGG" id="asha:G8E00_00300"/>
<keyword evidence="3 4" id="KW-0472">Membrane</keyword>
<comment type="subcellular location">
    <subcellularLocation>
        <location evidence="1">Membrane</location>
    </subcellularLocation>
</comment>